<dbReference type="EMBL" id="JPMI01000308">
    <property type="protein sequence ID" value="KFA87986.1"/>
    <property type="molecule type" value="Genomic_DNA"/>
</dbReference>
<proteinExistence type="predicted"/>
<evidence type="ECO:0000256" key="2">
    <source>
        <dbReference type="SAM" id="SignalP"/>
    </source>
</evidence>
<feature type="domain" description="DUF7151" evidence="3">
    <location>
        <begin position="213"/>
        <end position="259"/>
    </location>
</feature>
<reference evidence="4 5" key="1">
    <citation type="submission" date="2014-07" db="EMBL/GenBank/DDBJ databases">
        <title>Draft Genome Sequence of Gephyronic Acid Producer, Cystobacter violaceus Strain Cb vi76.</title>
        <authorList>
            <person name="Stevens D.C."/>
            <person name="Young J."/>
            <person name="Carmichael R."/>
            <person name="Tan J."/>
            <person name="Taylor R.E."/>
        </authorList>
    </citation>
    <scope>NUCLEOTIDE SEQUENCE [LARGE SCALE GENOMIC DNA]</scope>
    <source>
        <strain evidence="4 5">Cb vi76</strain>
    </source>
</reference>
<evidence type="ECO:0000313" key="4">
    <source>
        <dbReference type="EMBL" id="KFA87986.1"/>
    </source>
</evidence>
<dbReference type="Pfam" id="PF23657">
    <property type="entry name" value="DUF7151"/>
    <property type="match status" value="3"/>
</dbReference>
<feature type="compositionally biased region" description="Basic and acidic residues" evidence="1">
    <location>
        <begin position="191"/>
        <end position="202"/>
    </location>
</feature>
<feature type="region of interest" description="Disordered" evidence="1">
    <location>
        <begin position="106"/>
        <end position="126"/>
    </location>
</feature>
<dbReference type="AlphaFoldDB" id="A0A084SHQ1"/>
<keyword evidence="2" id="KW-0732">Signal</keyword>
<evidence type="ECO:0000259" key="3">
    <source>
        <dbReference type="Pfam" id="PF23657"/>
    </source>
</evidence>
<name>A0A084SHQ1_9BACT</name>
<dbReference type="PROSITE" id="PS51257">
    <property type="entry name" value="PROKAR_LIPOPROTEIN"/>
    <property type="match status" value="1"/>
</dbReference>
<dbReference type="Proteomes" id="UP000028547">
    <property type="component" value="Unassembled WGS sequence"/>
</dbReference>
<dbReference type="PROSITE" id="PS00018">
    <property type="entry name" value="EF_HAND_1"/>
    <property type="match status" value="2"/>
</dbReference>
<feature type="compositionally biased region" description="Low complexity" evidence="1">
    <location>
        <begin position="30"/>
        <end position="58"/>
    </location>
</feature>
<feature type="chain" id="PRO_5001781320" description="DUF7151 domain-containing protein" evidence="2">
    <location>
        <begin position="30"/>
        <end position="594"/>
    </location>
</feature>
<protein>
    <recommendedName>
        <fullName evidence="3">DUF7151 domain-containing protein</fullName>
    </recommendedName>
</protein>
<feature type="domain" description="DUF7151" evidence="3">
    <location>
        <begin position="60"/>
        <end position="105"/>
    </location>
</feature>
<evidence type="ECO:0000313" key="5">
    <source>
        <dbReference type="Proteomes" id="UP000028547"/>
    </source>
</evidence>
<sequence length="594" mass="55416">MPTLLRLQLGPSGFRVMSLCAALALSACTAEGPSGPQGEAGPQGPQGPAGQPGASGAGTLLRTTLEPEGTNCAMAGSKLEVGQDANGNGTLDDAEVDAAQTRYVCNGARGEPGPAGGPMGPSGPEGKRALVKTSAEAAGANCATGGIKLEAGVDADGNGTLDAPEVDWALTRYVCNGSQGIQGVPGAKGDPGTKGDKGDKGDTGATGAAGARALVKTSAEAAGANCATGGVKLEAGVDANGNSTLDTAEVDAALTRYVCNGPKGDTGTPGTPGGAGPQGPSGAVGLYGDGSAGALNLLNGQTLDLTDPANVASLPAGLNTQFSTITISGVLTVPSGTLLRATGDITVNGTGRIVVAQGVEDTGNGEAPQGVARTPASTYSGGQAISGLQAAQVLRPQVAGGGAGARIYAGDGANGGAGGGSLIIASGGSVRIISGASITANGQSGTNPGTAGASILGTGGGAGGVIIVAAKGAITLAGTIQANGGNGADGFNGNGGTGEGGGGGGGGGIIHLLSSSAATITGSTVVNGGNPGNNAAATTGSSITTAGGGGACGGNGGNGGGFIPGTATVVTATAGQPGQVLRTVAPAPENLLLR</sequence>
<comment type="caution">
    <text evidence="4">The sequence shown here is derived from an EMBL/GenBank/DDBJ whole genome shotgun (WGS) entry which is preliminary data.</text>
</comment>
<organism evidence="4 5">
    <name type="scientific">Archangium violaceum Cb vi76</name>
    <dbReference type="NCBI Taxonomy" id="1406225"/>
    <lineage>
        <taxon>Bacteria</taxon>
        <taxon>Pseudomonadati</taxon>
        <taxon>Myxococcota</taxon>
        <taxon>Myxococcia</taxon>
        <taxon>Myxococcales</taxon>
        <taxon>Cystobacterineae</taxon>
        <taxon>Archangiaceae</taxon>
        <taxon>Archangium</taxon>
    </lineage>
</organism>
<feature type="region of interest" description="Disordered" evidence="1">
    <location>
        <begin position="30"/>
        <end position="59"/>
    </location>
</feature>
<gene>
    <name evidence="4" type="ORF">Q664_44100</name>
</gene>
<feature type="region of interest" description="Disordered" evidence="1">
    <location>
        <begin position="180"/>
        <end position="207"/>
    </location>
</feature>
<feature type="signal peptide" evidence="2">
    <location>
        <begin position="1"/>
        <end position="29"/>
    </location>
</feature>
<dbReference type="InterPro" id="IPR018247">
    <property type="entry name" value="EF_Hand_1_Ca_BS"/>
</dbReference>
<dbReference type="Gene3D" id="1.20.5.320">
    <property type="entry name" value="6-Phosphogluconate Dehydrogenase, domain 3"/>
    <property type="match status" value="1"/>
</dbReference>
<evidence type="ECO:0000256" key="1">
    <source>
        <dbReference type="SAM" id="MobiDB-lite"/>
    </source>
</evidence>
<accession>A0A084SHQ1</accession>
<feature type="domain" description="DUF7151" evidence="3">
    <location>
        <begin position="129"/>
        <end position="175"/>
    </location>
</feature>
<dbReference type="InterPro" id="IPR055575">
    <property type="entry name" value="DUF7151"/>
</dbReference>